<evidence type="ECO:0000313" key="3">
    <source>
        <dbReference type="Proteomes" id="UP000233469"/>
    </source>
</evidence>
<dbReference type="InterPro" id="IPR052945">
    <property type="entry name" value="Mitotic_Regulator"/>
</dbReference>
<accession>A0A2N1NLY8</accession>
<dbReference type="GO" id="GO:0004672">
    <property type="term" value="F:protein kinase activity"/>
    <property type="evidence" value="ECO:0007669"/>
    <property type="project" value="InterPro"/>
</dbReference>
<proteinExistence type="predicted"/>
<dbReference type="VEuPathDB" id="FungiDB:RhiirA1_532784"/>
<dbReference type="InterPro" id="IPR011990">
    <property type="entry name" value="TPR-like_helical_dom_sf"/>
</dbReference>
<dbReference type="Gene3D" id="1.10.510.10">
    <property type="entry name" value="Transferase(Phosphotransferase) domain 1"/>
    <property type="match status" value="1"/>
</dbReference>
<feature type="domain" description="Protein kinase" evidence="1">
    <location>
        <begin position="30"/>
        <end position="297"/>
    </location>
</feature>
<dbReference type="InterPro" id="IPR006597">
    <property type="entry name" value="Sel1-like"/>
</dbReference>
<dbReference type="SMART" id="SM00671">
    <property type="entry name" value="SEL1"/>
    <property type="match status" value="9"/>
</dbReference>
<dbReference type="Proteomes" id="UP000233469">
    <property type="component" value="Unassembled WGS sequence"/>
</dbReference>
<keyword evidence="2" id="KW-0418">Kinase</keyword>
<dbReference type="PANTHER" id="PTHR43628">
    <property type="entry name" value="ACTIVATOR OF C KINASE PROTEIN 1-RELATED"/>
    <property type="match status" value="1"/>
</dbReference>
<organism evidence="2 3">
    <name type="scientific">Rhizophagus irregularis</name>
    <dbReference type="NCBI Taxonomy" id="588596"/>
    <lineage>
        <taxon>Eukaryota</taxon>
        <taxon>Fungi</taxon>
        <taxon>Fungi incertae sedis</taxon>
        <taxon>Mucoromycota</taxon>
        <taxon>Glomeromycotina</taxon>
        <taxon>Glomeromycetes</taxon>
        <taxon>Glomerales</taxon>
        <taxon>Glomeraceae</taxon>
        <taxon>Rhizophagus</taxon>
    </lineage>
</organism>
<evidence type="ECO:0000259" key="1">
    <source>
        <dbReference type="PROSITE" id="PS50011"/>
    </source>
</evidence>
<sequence length="726" mass="82641">MSDKNENEQINLIEEAISSEQIKYYEYKHFHNIKKIDDDALGKVYSANWKNSEKYVILKSFFKFNNNVVKEILHELKLQCELDLYDNVIRLYGITEKGSQNVKSNKYLLVMEYTDGDSLQNYLKENFKNLTWPDKYRLAYQLVCAISCLHDEGIIHRDLHSDNIIVHQNNIKLVDFGLSKRIKEICKHQTDLFGLVPYTDPKRFTGSNKLTQPYLLNKKSDVYSIGVLLWEISSGKLPFEDESYDAGLVMRILQGYRETIVPNTPSDYSKLYTECWNSEPDNRPTMDQVVVKLKEIIMKTNVIVNSQMRIDSDNVDKSNVNLLYETNMTSICLSNLVDELVNLIYKKLNEGNDKEVIKQNVLFNISNHKLTSKEIYTWLLNNQSNSNSIILLGYLNYYGIETDINVKKAYELFQKAADLDNNVAQLYLIYLYIIGQGVDKNYKFAFELSNKLAKQESACGINYLGYCYEKGMGTDIDKQKAFELYQKAADLGNSNGIGNLGYCYGRGIGTDVNMQMAFELTQKAADLGNSYAMDNLGQCYNKGIGTDVNAQKAFELFQKSADLGSSTGLSSLGTCYEKGIGTDVNVQKAFELNKKAADLGNTHGMNNLGRCYRKGIGIDINLQKAFEFYQKSADLGDSYGMNNLGNCYRKGVGTDINKQKAFEIYQKAAQLESDVAQYNLALMYESGDGIKKDIDQAIYWYKKSAERGHKNAQNKLDELTNTDVIL</sequence>
<dbReference type="Gene3D" id="1.25.40.10">
    <property type="entry name" value="Tetratricopeptide repeat domain"/>
    <property type="match status" value="2"/>
</dbReference>
<reference evidence="2 3" key="2">
    <citation type="submission" date="2017-10" db="EMBL/GenBank/DDBJ databases">
        <title>Extensive intraspecific genome diversity in a model arbuscular mycorrhizal fungus.</title>
        <authorList>
            <person name="Chen E.C.H."/>
            <person name="Morin E."/>
            <person name="Baudet D."/>
            <person name="Noel J."/>
            <person name="Ndikumana S."/>
            <person name="Charron P."/>
            <person name="St-Onge C."/>
            <person name="Giorgi J."/>
            <person name="Grigoriev I.V."/>
            <person name="Roux C."/>
            <person name="Martin F.M."/>
            <person name="Corradi N."/>
        </authorList>
    </citation>
    <scope>NUCLEOTIDE SEQUENCE [LARGE SCALE GENOMIC DNA]</scope>
    <source>
        <strain evidence="2 3">C2</strain>
    </source>
</reference>
<evidence type="ECO:0000313" key="2">
    <source>
        <dbReference type="EMBL" id="PKK74937.1"/>
    </source>
</evidence>
<dbReference type="PRINTS" id="PR00109">
    <property type="entry name" value="TYRKINASE"/>
</dbReference>
<dbReference type="InterPro" id="IPR000719">
    <property type="entry name" value="Prot_kinase_dom"/>
</dbReference>
<dbReference type="Pfam" id="PF07714">
    <property type="entry name" value="PK_Tyr_Ser-Thr"/>
    <property type="match status" value="1"/>
</dbReference>
<dbReference type="SUPFAM" id="SSF56112">
    <property type="entry name" value="Protein kinase-like (PK-like)"/>
    <property type="match status" value="1"/>
</dbReference>
<dbReference type="PANTHER" id="PTHR43628:SF1">
    <property type="entry name" value="CHITIN SYNTHASE REGULATORY FACTOR 2-RELATED"/>
    <property type="match status" value="1"/>
</dbReference>
<dbReference type="PROSITE" id="PS50011">
    <property type="entry name" value="PROTEIN_KINASE_DOM"/>
    <property type="match status" value="1"/>
</dbReference>
<reference evidence="2 3" key="1">
    <citation type="submission" date="2016-04" db="EMBL/GenBank/DDBJ databases">
        <title>Genome analyses suggest a sexual origin of heterokaryosis in a supposedly ancient asexual fungus.</title>
        <authorList>
            <person name="Ropars J."/>
            <person name="Sedzielewska K."/>
            <person name="Noel J."/>
            <person name="Charron P."/>
            <person name="Farinelli L."/>
            <person name="Marton T."/>
            <person name="Kruger M."/>
            <person name="Pelin A."/>
            <person name="Brachmann A."/>
            <person name="Corradi N."/>
        </authorList>
    </citation>
    <scope>NUCLEOTIDE SEQUENCE [LARGE SCALE GENOMIC DNA]</scope>
    <source>
        <strain evidence="2 3">C2</strain>
    </source>
</reference>
<gene>
    <name evidence="2" type="ORF">RhiirC2_846400</name>
</gene>
<comment type="caution">
    <text evidence="2">The sequence shown here is derived from an EMBL/GenBank/DDBJ whole genome shotgun (WGS) entry which is preliminary data.</text>
</comment>
<name>A0A2N1NLY8_9GLOM</name>
<protein>
    <submittedName>
        <fullName evidence="2">Kinase-like protein</fullName>
    </submittedName>
</protein>
<dbReference type="VEuPathDB" id="FungiDB:FUN_010129"/>
<dbReference type="EMBL" id="LLXL01000275">
    <property type="protein sequence ID" value="PKK74937.1"/>
    <property type="molecule type" value="Genomic_DNA"/>
</dbReference>
<dbReference type="AlphaFoldDB" id="A0A2N1NLY8"/>
<dbReference type="GO" id="GO:0005524">
    <property type="term" value="F:ATP binding"/>
    <property type="evidence" value="ECO:0007669"/>
    <property type="project" value="InterPro"/>
</dbReference>
<dbReference type="SUPFAM" id="SSF81901">
    <property type="entry name" value="HCP-like"/>
    <property type="match status" value="2"/>
</dbReference>
<dbReference type="InterPro" id="IPR001245">
    <property type="entry name" value="Ser-Thr/Tyr_kinase_cat_dom"/>
</dbReference>
<dbReference type="Pfam" id="PF08238">
    <property type="entry name" value="Sel1"/>
    <property type="match status" value="9"/>
</dbReference>
<dbReference type="VEuPathDB" id="FungiDB:RhiirFUN_021264"/>
<dbReference type="InterPro" id="IPR011009">
    <property type="entry name" value="Kinase-like_dom_sf"/>
</dbReference>
<keyword evidence="2" id="KW-0808">Transferase</keyword>